<feature type="non-terminal residue" evidence="1">
    <location>
        <position position="48"/>
    </location>
</feature>
<keyword evidence="2" id="KW-1185">Reference proteome</keyword>
<dbReference type="EMBL" id="CAJVPT010001991">
    <property type="protein sequence ID" value="CAG8472772.1"/>
    <property type="molecule type" value="Genomic_DNA"/>
</dbReference>
<sequence>MPDLAPQPAPFIPRYLLNSPLTKHNKYCPEKEIKLPTKWNKDDKSDCI</sequence>
<name>A0ACA9KIP6_9GLOM</name>
<gene>
    <name evidence="1" type="ORF">ACOLOM_LOCUS1665</name>
</gene>
<proteinExistence type="predicted"/>
<evidence type="ECO:0000313" key="1">
    <source>
        <dbReference type="EMBL" id="CAG8472772.1"/>
    </source>
</evidence>
<organism evidence="1 2">
    <name type="scientific">Acaulospora colombiana</name>
    <dbReference type="NCBI Taxonomy" id="27376"/>
    <lineage>
        <taxon>Eukaryota</taxon>
        <taxon>Fungi</taxon>
        <taxon>Fungi incertae sedis</taxon>
        <taxon>Mucoromycota</taxon>
        <taxon>Glomeromycotina</taxon>
        <taxon>Glomeromycetes</taxon>
        <taxon>Diversisporales</taxon>
        <taxon>Acaulosporaceae</taxon>
        <taxon>Acaulospora</taxon>
    </lineage>
</organism>
<reference evidence="1" key="1">
    <citation type="submission" date="2021-06" db="EMBL/GenBank/DDBJ databases">
        <authorList>
            <person name="Kallberg Y."/>
            <person name="Tangrot J."/>
            <person name="Rosling A."/>
        </authorList>
    </citation>
    <scope>NUCLEOTIDE SEQUENCE</scope>
    <source>
        <strain evidence="1">CL356</strain>
    </source>
</reference>
<dbReference type="Proteomes" id="UP000789525">
    <property type="component" value="Unassembled WGS sequence"/>
</dbReference>
<protein>
    <submittedName>
        <fullName evidence="1">2653_t:CDS:1</fullName>
    </submittedName>
</protein>
<evidence type="ECO:0000313" key="2">
    <source>
        <dbReference type="Proteomes" id="UP000789525"/>
    </source>
</evidence>
<accession>A0ACA9KIP6</accession>
<comment type="caution">
    <text evidence="1">The sequence shown here is derived from an EMBL/GenBank/DDBJ whole genome shotgun (WGS) entry which is preliminary data.</text>
</comment>